<dbReference type="OrthoDB" id="9790239at2"/>
<dbReference type="GO" id="GO:0003677">
    <property type="term" value="F:DNA binding"/>
    <property type="evidence" value="ECO:0007669"/>
    <property type="project" value="InterPro"/>
</dbReference>
<dbReference type="NCBIfam" id="TIGR00426">
    <property type="entry name" value="competence protein ComEA helix-hairpin-helix repeat region"/>
    <property type="match status" value="1"/>
</dbReference>
<keyword evidence="2" id="KW-1133">Transmembrane helix</keyword>
<gene>
    <name evidence="4" type="ORF">CHM34_09075</name>
</gene>
<evidence type="ECO:0000313" key="5">
    <source>
        <dbReference type="Proteomes" id="UP000215459"/>
    </source>
</evidence>
<feature type="compositionally biased region" description="Basic and acidic residues" evidence="1">
    <location>
        <begin position="52"/>
        <end position="72"/>
    </location>
</feature>
<dbReference type="Proteomes" id="UP000215459">
    <property type="component" value="Unassembled WGS sequence"/>
</dbReference>
<sequence length="216" mass="23267">MGLLEEEWSPREKKMAVAMVVLVLALAGLAAVTWLGGEEAEEPPLPPYEPEEQAKPKEEDRREDEKAKEVVVDVKGAVKKPGVYRMESEARVQDAVEEAGGPRKQADMDRVNLAQPLSDGMALYIPKQGEEASPLEDTVAGGGEPASGNGAGSKVNVNAAQAAELEELQGIGPSKAEAIIRYREENGSFSSLEELTEVPGIGEKTLENFRDQVTLR</sequence>
<keyword evidence="2" id="KW-0812">Transmembrane</keyword>
<feature type="transmembrane region" description="Helical" evidence="2">
    <location>
        <begin position="16"/>
        <end position="37"/>
    </location>
</feature>
<dbReference type="Pfam" id="PF12836">
    <property type="entry name" value="HHH_3"/>
    <property type="match status" value="1"/>
</dbReference>
<organism evidence="4 5">
    <name type="scientific">Paludifilum halophilum</name>
    <dbReference type="NCBI Taxonomy" id="1642702"/>
    <lineage>
        <taxon>Bacteria</taxon>
        <taxon>Bacillati</taxon>
        <taxon>Bacillota</taxon>
        <taxon>Bacilli</taxon>
        <taxon>Bacillales</taxon>
        <taxon>Thermoactinomycetaceae</taxon>
        <taxon>Paludifilum</taxon>
    </lineage>
</organism>
<evidence type="ECO:0000256" key="1">
    <source>
        <dbReference type="SAM" id="MobiDB-lite"/>
    </source>
</evidence>
<protein>
    <recommendedName>
        <fullName evidence="3">Helix-hairpin-helix DNA-binding motif class 1 domain-containing protein</fullName>
    </recommendedName>
</protein>
<dbReference type="InterPro" id="IPR004509">
    <property type="entry name" value="Competence_ComEA_HhH"/>
</dbReference>
<feature type="region of interest" description="Disordered" evidence="1">
    <location>
        <begin position="38"/>
        <end position="72"/>
    </location>
</feature>
<dbReference type="InterPro" id="IPR051675">
    <property type="entry name" value="Endo/Exo/Phosphatase_dom_1"/>
</dbReference>
<dbReference type="Gene3D" id="1.10.150.310">
    <property type="entry name" value="Tex RuvX-like domain-like"/>
    <property type="match status" value="1"/>
</dbReference>
<feature type="region of interest" description="Disordered" evidence="1">
    <location>
        <begin position="129"/>
        <end position="154"/>
    </location>
</feature>
<feature type="domain" description="Helix-hairpin-helix DNA-binding motif class 1" evidence="3">
    <location>
        <begin position="193"/>
        <end position="212"/>
    </location>
</feature>
<feature type="region of interest" description="Disordered" evidence="1">
    <location>
        <begin position="89"/>
        <end position="109"/>
    </location>
</feature>
<feature type="compositionally biased region" description="Gly residues" evidence="1">
    <location>
        <begin position="140"/>
        <end position="151"/>
    </location>
</feature>
<keyword evidence="5" id="KW-1185">Reference proteome</keyword>
<dbReference type="Pfam" id="PF10531">
    <property type="entry name" value="SLBB"/>
    <property type="match status" value="1"/>
</dbReference>
<dbReference type="PANTHER" id="PTHR21180:SF32">
    <property type="entry name" value="ENDONUCLEASE_EXONUCLEASE_PHOSPHATASE FAMILY DOMAIN-CONTAINING PROTEIN 1"/>
    <property type="match status" value="1"/>
</dbReference>
<dbReference type="InterPro" id="IPR003583">
    <property type="entry name" value="Hlx-hairpin-Hlx_DNA-bd_motif"/>
</dbReference>
<name>A0A235B5P4_9BACL</name>
<dbReference type="GO" id="GO:0015627">
    <property type="term" value="C:type II protein secretion system complex"/>
    <property type="evidence" value="ECO:0007669"/>
    <property type="project" value="TreeGrafter"/>
</dbReference>
<dbReference type="GO" id="GO:0006281">
    <property type="term" value="P:DNA repair"/>
    <property type="evidence" value="ECO:0007669"/>
    <property type="project" value="InterPro"/>
</dbReference>
<keyword evidence="2" id="KW-0472">Membrane</keyword>
<dbReference type="EMBL" id="NOWF01000005">
    <property type="protein sequence ID" value="OYD07623.1"/>
    <property type="molecule type" value="Genomic_DNA"/>
</dbReference>
<dbReference type="Gene3D" id="3.10.560.10">
    <property type="entry name" value="Outer membrane lipoprotein wza domain like"/>
    <property type="match status" value="1"/>
</dbReference>
<accession>A0A235B5P4</accession>
<dbReference type="AlphaFoldDB" id="A0A235B5P4"/>
<feature type="domain" description="Helix-hairpin-helix DNA-binding motif class 1" evidence="3">
    <location>
        <begin position="163"/>
        <end position="182"/>
    </location>
</feature>
<dbReference type="PANTHER" id="PTHR21180">
    <property type="entry name" value="ENDONUCLEASE/EXONUCLEASE/PHOSPHATASE FAMILY DOMAIN-CONTAINING PROTEIN 1"/>
    <property type="match status" value="1"/>
</dbReference>
<reference evidence="4 5" key="1">
    <citation type="submission" date="2017-07" db="EMBL/GenBank/DDBJ databases">
        <title>The genome sequence of Paludifilum halophilum highlights mechanisms for microbial adaptation to high salt environemnts.</title>
        <authorList>
            <person name="Belbahri L."/>
        </authorList>
    </citation>
    <scope>NUCLEOTIDE SEQUENCE [LARGE SCALE GENOMIC DNA]</scope>
    <source>
        <strain evidence="4 5">DSM 102817</strain>
    </source>
</reference>
<evidence type="ECO:0000256" key="2">
    <source>
        <dbReference type="SAM" id="Phobius"/>
    </source>
</evidence>
<dbReference type="InterPro" id="IPR010994">
    <property type="entry name" value="RuvA_2-like"/>
</dbReference>
<dbReference type="SUPFAM" id="SSF47781">
    <property type="entry name" value="RuvA domain 2-like"/>
    <property type="match status" value="1"/>
</dbReference>
<evidence type="ECO:0000313" key="4">
    <source>
        <dbReference type="EMBL" id="OYD07623.1"/>
    </source>
</evidence>
<dbReference type="InterPro" id="IPR019554">
    <property type="entry name" value="Soluble_ligand-bd"/>
</dbReference>
<comment type="caution">
    <text evidence="4">The sequence shown here is derived from an EMBL/GenBank/DDBJ whole genome shotgun (WGS) entry which is preliminary data.</text>
</comment>
<dbReference type="SMART" id="SM00278">
    <property type="entry name" value="HhH1"/>
    <property type="match status" value="2"/>
</dbReference>
<evidence type="ECO:0000259" key="3">
    <source>
        <dbReference type="SMART" id="SM00278"/>
    </source>
</evidence>
<dbReference type="GO" id="GO:0015628">
    <property type="term" value="P:protein secretion by the type II secretion system"/>
    <property type="evidence" value="ECO:0007669"/>
    <property type="project" value="TreeGrafter"/>
</dbReference>
<proteinExistence type="predicted"/>